<accession>A0A517VFK4</accession>
<sequence>MGKLEKMSVELPRRISWYFTVRVLCVLLTTGTVLTNLQQNASLAKQQTVEKKDDSAKSLSTEEIHLVWHNIKTVGFPGIRRLPAGSEGYWLEVTKVGFDELKKIIDSSNPRQGLKYYVDQFGKDDAHSDMRWLLAVRTWNLNPDKSLHPHREEKTLQERKVQLIFAELMVRKFLKSPAALRRYYQAVIWFDNLFKPINYSVYHGTIYRQFQKENPDDDYWWHAFQFVLMVHATGRDDLLKDVKPEELKPRFQEWYNWFYQNGLFLRADPETWYWKRNQDKKTDLKLNLKFLNDQNLPPLKVRPPYPFPDWKGPEPTTPANYISME</sequence>
<dbReference type="Proteomes" id="UP000316855">
    <property type="component" value="Chromosome"/>
</dbReference>
<evidence type="ECO:0000313" key="2">
    <source>
        <dbReference type="Proteomes" id="UP000316855"/>
    </source>
</evidence>
<protein>
    <submittedName>
        <fullName evidence="1">Uncharacterized protein</fullName>
    </submittedName>
</protein>
<keyword evidence="2" id="KW-1185">Reference proteome</keyword>
<gene>
    <name evidence="1" type="ORF">Pan161_34630</name>
</gene>
<evidence type="ECO:0000313" key="1">
    <source>
        <dbReference type="EMBL" id="QDT91800.1"/>
    </source>
</evidence>
<name>A0A517VFK4_9PLAN</name>
<dbReference type="AlphaFoldDB" id="A0A517VFK4"/>
<reference evidence="1 2" key="1">
    <citation type="submission" date="2019-02" db="EMBL/GenBank/DDBJ databases">
        <title>Deep-cultivation of Planctomycetes and their phenomic and genomic characterization uncovers novel biology.</title>
        <authorList>
            <person name="Wiegand S."/>
            <person name="Jogler M."/>
            <person name="Boedeker C."/>
            <person name="Pinto D."/>
            <person name="Vollmers J."/>
            <person name="Rivas-Marin E."/>
            <person name="Kohn T."/>
            <person name="Peeters S.H."/>
            <person name="Heuer A."/>
            <person name="Rast P."/>
            <person name="Oberbeckmann S."/>
            <person name="Bunk B."/>
            <person name="Jeske O."/>
            <person name="Meyerdierks A."/>
            <person name="Storesund J.E."/>
            <person name="Kallscheuer N."/>
            <person name="Luecker S."/>
            <person name="Lage O.M."/>
            <person name="Pohl T."/>
            <person name="Merkel B.J."/>
            <person name="Hornburger P."/>
            <person name="Mueller R.-W."/>
            <person name="Bruemmer F."/>
            <person name="Labrenz M."/>
            <person name="Spormann A.M."/>
            <person name="Op den Camp H."/>
            <person name="Overmann J."/>
            <person name="Amann R."/>
            <person name="Jetten M.S.M."/>
            <person name="Mascher T."/>
            <person name="Medema M.H."/>
            <person name="Devos D.P."/>
            <person name="Kaster A.-K."/>
            <person name="Ovreas L."/>
            <person name="Rohde M."/>
            <person name="Galperin M.Y."/>
            <person name="Jogler C."/>
        </authorList>
    </citation>
    <scope>NUCLEOTIDE SEQUENCE [LARGE SCALE GENOMIC DNA]</scope>
    <source>
        <strain evidence="1 2">Pan161</strain>
    </source>
</reference>
<dbReference type="EMBL" id="CP036343">
    <property type="protein sequence ID" value="QDT91800.1"/>
    <property type="molecule type" value="Genomic_DNA"/>
</dbReference>
<organism evidence="1 2">
    <name type="scientific">Gimesia algae</name>
    <dbReference type="NCBI Taxonomy" id="2527971"/>
    <lineage>
        <taxon>Bacteria</taxon>
        <taxon>Pseudomonadati</taxon>
        <taxon>Planctomycetota</taxon>
        <taxon>Planctomycetia</taxon>
        <taxon>Planctomycetales</taxon>
        <taxon>Planctomycetaceae</taxon>
        <taxon>Gimesia</taxon>
    </lineage>
</organism>
<proteinExistence type="predicted"/>
<dbReference type="KEGG" id="gax:Pan161_34630"/>